<gene>
    <name evidence="1" type="ORF">SAMN04488552_0250</name>
</gene>
<accession>A0A1H1KVA1</accession>
<dbReference type="STRING" id="1250231.SAMN04488552_0250"/>
<name>A0A1H1KVA1_9FLAO</name>
<dbReference type="AlphaFoldDB" id="A0A1H1KVA1"/>
<sequence>MFIYSFQESKYKILDFGKFEITVPYNWNKFNEKGLDSYIGGIITDTNDTLKFDLGRYSQDLIKSDYPMVYDSQRLAELTKKELEMLPKTKHLIVDSTTGNINYHEYLQYQFKSDSINCFKAKFITPRNKGFGESGVYIDSLKGSDQMHNKISFNIYGWYLDEKTQKRFFKALKTLKLKENCENN</sequence>
<keyword evidence="2" id="KW-1185">Reference proteome</keyword>
<protein>
    <submittedName>
        <fullName evidence="1">Uncharacterized protein</fullName>
    </submittedName>
</protein>
<evidence type="ECO:0000313" key="2">
    <source>
        <dbReference type="Proteomes" id="UP000198858"/>
    </source>
</evidence>
<evidence type="ECO:0000313" key="1">
    <source>
        <dbReference type="EMBL" id="SDR66166.1"/>
    </source>
</evidence>
<proteinExistence type="predicted"/>
<dbReference type="Proteomes" id="UP000198858">
    <property type="component" value="Chromosome I"/>
</dbReference>
<organism evidence="1 2">
    <name type="scientific">Christiangramia echinicola</name>
    <dbReference type="NCBI Taxonomy" id="279359"/>
    <lineage>
        <taxon>Bacteria</taxon>
        <taxon>Pseudomonadati</taxon>
        <taxon>Bacteroidota</taxon>
        <taxon>Flavobacteriia</taxon>
        <taxon>Flavobacteriales</taxon>
        <taxon>Flavobacteriaceae</taxon>
        <taxon>Christiangramia</taxon>
    </lineage>
</organism>
<reference evidence="1 2" key="1">
    <citation type="submission" date="2016-10" db="EMBL/GenBank/DDBJ databases">
        <authorList>
            <person name="Varghese N."/>
            <person name="Submissions S."/>
        </authorList>
    </citation>
    <scope>NUCLEOTIDE SEQUENCE [LARGE SCALE GENOMIC DNA]</scope>
    <source>
        <strain evidence="1 2">Mar_2010_102</strain>
    </source>
</reference>
<dbReference type="EMBL" id="LT629745">
    <property type="protein sequence ID" value="SDR66166.1"/>
    <property type="molecule type" value="Genomic_DNA"/>
</dbReference>